<dbReference type="GO" id="GO:0016491">
    <property type="term" value="F:oxidoreductase activity"/>
    <property type="evidence" value="ECO:0007669"/>
    <property type="project" value="InterPro"/>
</dbReference>
<dbReference type="AlphaFoldDB" id="A0A0R1V6T7"/>
<feature type="domain" description="NADPH-dependent FMN reductase-like" evidence="1">
    <location>
        <begin position="5"/>
        <end position="146"/>
    </location>
</feature>
<evidence type="ECO:0000259" key="1">
    <source>
        <dbReference type="Pfam" id="PF03358"/>
    </source>
</evidence>
<dbReference type="GO" id="GO:0010181">
    <property type="term" value="F:FMN binding"/>
    <property type="evidence" value="ECO:0007669"/>
    <property type="project" value="TreeGrafter"/>
</dbReference>
<dbReference type="Proteomes" id="UP000051739">
    <property type="component" value="Unassembled WGS sequence"/>
</dbReference>
<name>A0A0R1V6T7_9LACO</name>
<dbReference type="PATRIC" id="fig|1423749.3.peg.885"/>
<protein>
    <submittedName>
        <fullName evidence="2">Oxidoreductase</fullName>
    </submittedName>
</protein>
<evidence type="ECO:0000313" key="2">
    <source>
        <dbReference type="EMBL" id="KRM01152.1"/>
    </source>
</evidence>
<gene>
    <name evidence="2" type="ORF">FC60_GL000877</name>
</gene>
<comment type="caution">
    <text evidence="2">The sequence shown here is derived from an EMBL/GenBank/DDBJ whole genome shotgun (WGS) entry which is preliminary data.</text>
</comment>
<organism evidence="2 3">
    <name type="scientific">Limosilactobacillus gastricus DSM 16045</name>
    <dbReference type="NCBI Taxonomy" id="1423749"/>
    <lineage>
        <taxon>Bacteria</taxon>
        <taxon>Bacillati</taxon>
        <taxon>Bacillota</taxon>
        <taxon>Bacilli</taxon>
        <taxon>Lactobacillales</taxon>
        <taxon>Lactobacillaceae</taxon>
        <taxon>Limosilactobacillus</taxon>
    </lineage>
</organism>
<dbReference type="InterPro" id="IPR005025">
    <property type="entry name" value="FMN_Rdtase-like_dom"/>
</dbReference>
<reference evidence="2 3" key="1">
    <citation type="journal article" date="2015" name="Genome Announc.">
        <title>Expanding the biotechnology potential of lactobacilli through comparative genomics of 213 strains and associated genera.</title>
        <authorList>
            <person name="Sun Z."/>
            <person name="Harris H.M."/>
            <person name="McCann A."/>
            <person name="Guo C."/>
            <person name="Argimon S."/>
            <person name="Zhang W."/>
            <person name="Yang X."/>
            <person name="Jeffery I.B."/>
            <person name="Cooney J.C."/>
            <person name="Kagawa T.F."/>
            <person name="Liu W."/>
            <person name="Song Y."/>
            <person name="Salvetti E."/>
            <person name="Wrobel A."/>
            <person name="Rasinkangas P."/>
            <person name="Parkhill J."/>
            <person name="Rea M.C."/>
            <person name="O'Sullivan O."/>
            <person name="Ritari J."/>
            <person name="Douillard F.P."/>
            <person name="Paul Ross R."/>
            <person name="Yang R."/>
            <person name="Briner A.E."/>
            <person name="Felis G.E."/>
            <person name="de Vos W.M."/>
            <person name="Barrangou R."/>
            <person name="Klaenhammer T.R."/>
            <person name="Caufield P.W."/>
            <person name="Cui Y."/>
            <person name="Zhang H."/>
            <person name="O'Toole P.W."/>
        </authorList>
    </citation>
    <scope>NUCLEOTIDE SEQUENCE [LARGE SCALE GENOMIC DNA]</scope>
    <source>
        <strain evidence="2 3">DSM 16045</strain>
    </source>
</reference>
<accession>A0A0R1V6T7</accession>
<dbReference type="InterPro" id="IPR029039">
    <property type="entry name" value="Flavoprotein-like_sf"/>
</dbReference>
<dbReference type="Gene3D" id="3.40.50.360">
    <property type="match status" value="1"/>
</dbReference>
<keyword evidence="3" id="KW-1185">Reference proteome</keyword>
<sequence>MKHYIGIAGTHAKGSTNTKLIHFIKNHLADRAEVEIIDASNWPVFQKTPNGKLPEGVQAVADKIAAADGVIISTPEYDHTIPAALMNTFAWLSYGIHPFDNKPVMITGASFGALGTSRAQGHLRRMLDAPEIHAQTMASSDFMVSRSLNAFDEEGNLKDPALVKRFDELFAEFEVFVDLMAKLAQVNQVAEADAAKVGEAE</sequence>
<dbReference type="EMBL" id="AZFN01000021">
    <property type="protein sequence ID" value="KRM01152.1"/>
    <property type="molecule type" value="Genomic_DNA"/>
</dbReference>
<dbReference type="Pfam" id="PF03358">
    <property type="entry name" value="FMN_red"/>
    <property type="match status" value="1"/>
</dbReference>
<dbReference type="PANTHER" id="PTHR30543">
    <property type="entry name" value="CHROMATE REDUCTASE"/>
    <property type="match status" value="1"/>
</dbReference>
<proteinExistence type="predicted"/>
<dbReference type="GO" id="GO:0005829">
    <property type="term" value="C:cytosol"/>
    <property type="evidence" value="ECO:0007669"/>
    <property type="project" value="TreeGrafter"/>
</dbReference>
<dbReference type="PANTHER" id="PTHR30543:SF21">
    <property type="entry name" value="NAD(P)H-DEPENDENT FMN REDUCTASE LOT6"/>
    <property type="match status" value="1"/>
</dbReference>
<dbReference type="RefSeq" id="WP_056937782.1">
    <property type="nucleotide sequence ID" value="NZ_AZFN01000021.1"/>
</dbReference>
<dbReference type="SUPFAM" id="SSF52218">
    <property type="entry name" value="Flavoproteins"/>
    <property type="match status" value="1"/>
</dbReference>
<evidence type="ECO:0000313" key="3">
    <source>
        <dbReference type="Proteomes" id="UP000051739"/>
    </source>
</evidence>
<dbReference type="InterPro" id="IPR050712">
    <property type="entry name" value="NAD(P)H-dep_reductase"/>
</dbReference>